<evidence type="ECO:0000256" key="2">
    <source>
        <dbReference type="ARBA" id="ARBA00023002"/>
    </source>
</evidence>
<keyword evidence="4" id="KW-0479">Metal-binding</keyword>
<accession>A0ABQ1XCZ3</accession>
<comment type="catalytic activity">
    <reaction evidence="4">
        <text>[thioredoxin]-disulfide + sulfite + AMP + 2 H(+) = adenosine 5'-phosphosulfate + [thioredoxin]-dithiol</text>
        <dbReference type="Rhea" id="RHEA:21976"/>
        <dbReference type="Rhea" id="RHEA-COMP:10698"/>
        <dbReference type="Rhea" id="RHEA-COMP:10700"/>
        <dbReference type="ChEBI" id="CHEBI:15378"/>
        <dbReference type="ChEBI" id="CHEBI:17359"/>
        <dbReference type="ChEBI" id="CHEBI:29950"/>
        <dbReference type="ChEBI" id="CHEBI:50058"/>
        <dbReference type="ChEBI" id="CHEBI:58243"/>
        <dbReference type="ChEBI" id="CHEBI:456215"/>
        <dbReference type="EC" id="1.8.4.10"/>
    </reaction>
</comment>
<proteinExistence type="inferred from homology"/>
<gene>
    <name evidence="4 7" type="primary">cysH</name>
    <name evidence="7" type="ORF">GCM10011577_11800</name>
</gene>
<evidence type="ECO:0000313" key="7">
    <source>
        <dbReference type="EMBL" id="GGG90942.1"/>
    </source>
</evidence>
<dbReference type="Pfam" id="PF01507">
    <property type="entry name" value="PAPS_reduct"/>
    <property type="match status" value="1"/>
</dbReference>
<evidence type="ECO:0000256" key="1">
    <source>
        <dbReference type="ARBA" id="ARBA00009732"/>
    </source>
</evidence>
<comment type="function">
    <text evidence="4">Catalyzes the formation of sulfite from adenosine 5'-phosphosulfate (APS) using thioredoxin as an electron donor.</text>
</comment>
<comment type="similarity">
    <text evidence="1 4">Belongs to the PAPS reductase family. CysH subfamily.</text>
</comment>
<feature type="active site" description="Nucleophile; cysteine thiosulfonate intermediate" evidence="4">
    <location>
        <position position="279"/>
    </location>
</feature>
<dbReference type="EC" id="1.8.4.10" evidence="4"/>
<dbReference type="PANTHER" id="PTHR46509:SF1">
    <property type="entry name" value="PHOSPHOADENOSINE PHOSPHOSULFATE REDUCTASE"/>
    <property type="match status" value="1"/>
</dbReference>
<feature type="region of interest" description="Disordered" evidence="5">
    <location>
        <begin position="25"/>
        <end position="45"/>
    </location>
</feature>
<feature type="binding site" evidence="4">
    <location>
        <position position="256"/>
    </location>
    <ligand>
        <name>[4Fe-4S] cluster</name>
        <dbReference type="ChEBI" id="CHEBI:49883"/>
    </ligand>
</feature>
<dbReference type="InterPro" id="IPR002500">
    <property type="entry name" value="PAPS_reduct_dom"/>
</dbReference>
<evidence type="ECO:0000256" key="5">
    <source>
        <dbReference type="SAM" id="MobiDB-lite"/>
    </source>
</evidence>
<dbReference type="NCBIfam" id="NF002537">
    <property type="entry name" value="PRK02090.1"/>
    <property type="match status" value="1"/>
</dbReference>
<dbReference type="InterPro" id="IPR014729">
    <property type="entry name" value="Rossmann-like_a/b/a_fold"/>
</dbReference>
<keyword evidence="8" id="KW-1185">Reference proteome</keyword>
<evidence type="ECO:0000256" key="4">
    <source>
        <dbReference type="HAMAP-Rule" id="MF_00063"/>
    </source>
</evidence>
<dbReference type="Proteomes" id="UP000596938">
    <property type="component" value="Unassembled WGS sequence"/>
</dbReference>
<reference evidence="8" key="1">
    <citation type="journal article" date="2019" name="Int. J. Syst. Evol. Microbiol.">
        <title>The Global Catalogue of Microorganisms (GCM) 10K type strain sequencing project: providing services to taxonomists for standard genome sequencing and annotation.</title>
        <authorList>
            <consortium name="The Broad Institute Genomics Platform"/>
            <consortium name="The Broad Institute Genome Sequencing Center for Infectious Disease"/>
            <person name="Wu L."/>
            <person name="Ma J."/>
        </authorList>
    </citation>
    <scope>NUCLEOTIDE SEQUENCE [LARGE SCALE GENOMIC DNA]</scope>
    <source>
        <strain evidence="8">CGMCC 1.1927</strain>
    </source>
</reference>
<dbReference type="CDD" id="cd23945">
    <property type="entry name" value="PAPS_reductase"/>
    <property type="match status" value="1"/>
</dbReference>
<feature type="binding site" evidence="4">
    <location>
        <position position="253"/>
    </location>
    <ligand>
        <name>[4Fe-4S] cluster</name>
        <dbReference type="ChEBI" id="CHEBI:49883"/>
    </ligand>
</feature>
<keyword evidence="4" id="KW-0963">Cytoplasm</keyword>
<comment type="pathway">
    <text evidence="3 4">Sulfur metabolism; hydrogen sulfide biosynthesis; sulfite from sulfate.</text>
</comment>
<evidence type="ECO:0000259" key="6">
    <source>
        <dbReference type="Pfam" id="PF01507"/>
    </source>
</evidence>
<evidence type="ECO:0000256" key="3">
    <source>
        <dbReference type="ARBA" id="ARBA00024327"/>
    </source>
</evidence>
<dbReference type="EMBL" id="BMKU01000003">
    <property type="protein sequence ID" value="GGG90942.1"/>
    <property type="molecule type" value="Genomic_DNA"/>
</dbReference>
<dbReference type="PANTHER" id="PTHR46509">
    <property type="entry name" value="PHOSPHOADENOSINE PHOSPHOSULFATE REDUCTASE"/>
    <property type="match status" value="1"/>
</dbReference>
<comment type="caution">
    <text evidence="7">The sequence shown here is derived from an EMBL/GenBank/DDBJ whole genome shotgun (WGS) entry which is preliminary data.</text>
</comment>
<keyword evidence="2 4" id="KW-0560">Oxidoreductase</keyword>
<feature type="domain" description="Phosphoadenosine phosphosulphate reductase" evidence="6">
    <location>
        <begin position="90"/>
        <end position="259"/>
    </location>
</feature>
<keyword evidence="4" id="KW-0411">Iron-sulfur</keyword>
<sequence>MSKHALPLAGDAAQGVASGLSEPRAGLIEDQPRGGGAGAASPAKHAMPVPAIRSHEELKAIAEAGAAELGWDAPARDVIAWVERNFELPAVAVACSMADAVLPALVADQMPGVDVLFLETGYHFPETYATRDEVAANLRVNVVDVLPENTVEQQDRLLGKDLFARDAAQCCALRKVAPLRRTLSGYELWFTGVRRDEAPTRTNTPLVTWDEANGLVKVNPVAAWTFDQLVQYSDDNLLPVNPLLSQGYPSIGCQPCTRKVAPGDDPRAGRWAGTDKTECGLHV</sequence>
<dbReference type="NCBIfam" id="TIGR00434">
    <property type="entry name" value="cysH"/>
    <property type="match status" value="1"/>
</dbReference>
<feature type="binding site" evidence="4">
    <location>
        <position position="170"/>
    </location>
    <ligand>
        <name>[4Fe-4S] cluster</name>
        <dbReference type="ChEBI" id="CHEBI:49883"/>
    </ligand>
</feature>
<keyword evidence="4" id="KW-0408">Iron</keyword>
<comment type="subcellular location">
    <subcellularLocation>
        <location evidence="4">Cytoplasm</location>
    </subcellularLocation>
</comment>
<dbReference type="HAMAP" id="MF_00063">
    <property type="entry name" value="CysH"/>
    <property type="match status" value="1"/>
</dbReference>
<dbReference type="Gene3D" id="3.40.50.620">
    <property type="entry name" value="HUPs"/>
    <property type="match status" value="1"/>
</dbReference>
<dbReference type="SUPFAM" id="SSF52402">
    <property type="entry name" value="Adenine nucleotide alpha hydrolases-like"/>
    <property type="match status" value="1"/>
</dbReference>
<feature type="binding site" evidence="4">
    <location>
        <position position="171"/>
    </location>
    <ligand>
        <name>[4Fe-4S] cluster</name>
        <dbReference type="ChEBI" id="CHEBI:49883"/>
    </ligand>
</feature>
<organism evidence="7 8">
    <name type="scientific">Pseudarthrobacter polychromogenes</name>
    <dbReference type="NCBI Taxonomy" id="1676"/>
    <lineage>
        <taxon>Bacteria</taxon>
        <taxon>Bacillati</taxon>
        <taxon>Actinomycetota</taxon>
        <taxon>Actinomycetes</taxon>
        <taxon>Micrococcales</taxon>
        <taxon>Micrococcaceae</taxon>
        <taxon>Pseudarthrobacter</taxon>
    </lineage>
</organism>
<protein>
    <recommendedName>
        <fullName evidence="4">Adenosine 5'-phosphosulfate reductase</fullName>
        <shortName evidence="4">APS reductase</shortName>
        <ecNumber evidence="4">1.8.4.10</ecNumber>
    </recommendedName>
    <alternativeName>
        <fullName evidence="4">5'-adenylylsulfate reductase</fullName>
    </alternativeName>
    <alternativeName>
        <fullName evidence="4">Thioredoxin-dependent 5'-adenylylsulfate reductase</fullName>
    </alternativeName>
</protein>
<dbReference type="InterPro" id="IPR004511">
    <property type="entry name" value="PAPS/APS_Rdtase"/>
</dbReference>
<name>A0ABQ1XCZ3_9MICC</name>
<comment type="cofactor">
    <cofactor evidence="4">
        <name>[4Fe-4S] cluster</name>
        <dbReference type="ChEBI" id="CHEBI:49883"/>
    </cofactor>
    <text evidence="4">Binds 1 [4Fe-4S] cluster per subunit.</text>
</comment>
<evidence type="ECO:0000313" key="8">
    <source>
        <dbReference type="Proteomes" id="UP000596938"/>
    </source>
</evidence>